<comment type="similarity">
    <text evidence="3">Belongs to the inositol monophosphatase superfamily.</text>
</comment>
<dbReference type="PROSITE" id="PS00629">
    <property type="entry name" value="IMP_1"/>
    <property type="match status" value="1"/>
</dbReference>
<organism evidence="11">
    <name type="scientific">freshwater metagenome</name>
    <dbReference type="NCBI Taxonomy" id="449393"/>
    <lineage>
        <taxon>unclassified sequences</taxon>
        <taxon>metagenomes</taxon>
        <taxon>ecological metagenomes</taxon>
    </lineage>
</organism>
<evidence type="ECO:0000313" key="11">
    <source>
        <dbReference type="EMBL" id="CAB4965992.1"/>
    </source>
</evidence>
<dbReference type="EMBL" id="CAFBNZ010000001">
    <property type="protein sequence ID" value="CAB4965992.1"/>
    <property type="molecule type" value="Genomic_DNA"/>
</dbReference>
<dbReference type="EMBL" id="CAFBRX010000003">
    <property type="protein sequence ID" value="CAB5109027.1"/>
    <property type="molecule type" value="Genomic_DNA"/>
</dbReference>
<dbReference type="GO" id="GO:0046854">
    <property type="term" value="P:phosphatidylinositol phosphate biosynthetic process"/>
    <property type="evidence" value="ECO:0007669"/>
    <property type="project" value="InterPro"/>
</dbReference>
<dbReference type="GO" id="GO:0008934">
    <property type="term" value="F:inositol monophosphate 1-phosphatase activity"/>
    <property type="evidence" value="ECO:0007669"/>
    <property type="project" value="InterPro"/>
</dbReference>
<dbReference type="EC" id="3.1.3.25" evidence="4"/>
<evidence type="ECO:0000313" key="12">
    <source>
        <dbReference type="EMBL" id="CAB5109027.1"/>
    </source>
</evidence>
<protein>
    <recommendedName>
        <fullName evidence="4">inositol-phosphate phosphatase</fullName>
        <ecNumber evidence="4">3.1.3.25</ecNumber>
    </recommendedName>
</protein>
<dbReference type="Gene3D" id="3.40.190.80">
    <property type="match status" value="1"/>
</dbReference>
<evidence type="ECO:0000313" key="9">
    <source>
        <dbReference type="EMBL" id="CAB4596521.1"/>
    </source>
</evidence>
<evidence type="ECO:0000313" key="10">
    <source>
        <dbReference type="EMBL" id="CAB4621246.1"/>
    </source>
</evidence>
<dbReference type="Gene3D" id="3.30.540.10">
    <property type="entry name" value="Fructose-1,6-Bisphosphatase, subunit A, domain 1"/>
    <property type="match status" value="1"/>
</dbReference>
<evidence type="ECO:0000256" key="3">
    <source>
        <dbReference type="ARBA" id="ARBA00009759"/>
    </source>
</evidence>
<dbReference type="SUPFAM" id="SSF56655">
    <property type="entry name" value="Carbohydrate phosphatase"/>
    <property type="match status" value="1"/>
</dbReference>
<keyword evidence="7" id="KW-0460">Magnesium</keyword>
<comment type="catalytic activity">
    <reaction evidence="1">
        <text>a myo-inositol phosphate + H2O = myo-inositol + phosphate</text>
        <dbReference type="Rhea" id="RHEA:24056"/>
        <dbReference type="ChEBI" id="CHEBI:15377"/>
        <dbReference type="ChEBI" id="CHEBI:17268"/>
        <dbReference type="ChEBI" id="CHEBI:43474"/>
        <dbReference type="ChEBI" id="CHEBI:84139"/>
        <dbReference type="EC" id="3.1.3.25"/>
    </reaction>
</comment>
<dbReference type="PRINTS" id="PR00377">
    <property type="entry name" value="IMPHPHTASES"/>
</dbReference>
<dbReference type="InterPro" id="IPR020583">
    <property type="entry name" value="Inositol_monoP_metal-BS"/>
</dbReference>
<proteinExistence type="inferred from homology"/>
<dbReference type="InterPro" id="IPR000760">
    <property type="entry name" value="Inositol_monophosphatase-like"/>
</dbReference>
<evidence type="ECO:0000256" key="4">
    <source>
        <dbReference type="ARBA" id="ARBA00013106"/>
    </source>
</evidence>
<dbReference type="GO" id="GO:0007165">
    <property type="term" value="P:signal transduction"/>
    <property type="evidence" value="ECO:0007669"/>
    <property type="project" value="TreeGrafter"/>
</dbReference>
<accession>A0A6J7LFS7</accession>
<keyword evidence="5" id="KW-0479">Metal-binding</keyword>
<dbReference type="FunFam" id="3.40.190.80:FF:000020">
    <property type="entry name" value="Fructose-1,6-bisphosphatase/inositol-1-monophosphatase"/>
    <property type="match status" value="1"/>
</dbReference>
<dbReference type="InterPro" id="IPR033942">
    <property type="entry name" value="IMPase"/>
</dbReference>
<evidence type="ECO:0000256" key="5">
    <source>
        <dbReference type="ARBA" id="ARBA00022723"/>
    </source>
</evidence>
<keyword evidence="6" id="KW-0378">Hydrolase</keyword>
<dbReference type="GO" id="GO:0046872">
    <property type="term" value="F:metal ion binding"/>
    <property type="evidence" value="ECO:0007669"/>
    <property type="project" value="UniProtKB-KW"/>
</dbReference>
<evidence type="ECO:0000256" key="7">
    <source>
        <dbReference type="ARBA" id="ARBA00022842"/>
    </source>
</evidence>
<dbReference type="GO" id="GO:0006020">
    <property type="term" value="P:inositol metabolic process"/>
    <property type="evidence" value="ECO:0007669"/>
    <property type="project" value="TreeGrafter"/>
</dbReference>
<dbReference type="PANTHER" id="PTHR20854:SF4">
    <property type="entry name" value="INOSITOL-1-MONOPHOSPHATASE-RELATED"/>
    <property type="match status" value="1"/>
</dbReference>
<dbReference type="PANTHER" id="PTHR20854">
    <property type="entry name" value="INOSITOL MONOPHOSPHATASE"/>
    <property type="match status" value="1"/>
</dbReference>
<name>A0A6J7LFS7_9ZZZZ</name>
<dbReference type="CDD" id="cd01639">
    <property type="entry name" value="IMPase"/>
    <property type="match status" value="1"/>
</dbReference>
<dbReference type="InterPro" id="IPR020550">
    <property type="entry name" value="Inositol_monophosphatase_CS"/>
</dbReference>
<reference evidence="11" key="1">
    <citation type="submission" date="2020-05" db="EMBL/GenBank/DDBJ databases">
        <authorList>
            <person name="Chiriac C."/>
            <person name="Salcher M."/>
            <person name="Ghai R."/>
            <person name="Kavagutti S V."/>
        </authorList>
    </citation>
    <scope>NUCLEOTIDE SEQUENCE</scope>
</reference>
<dbReference type="EMBL" id="CAEZSL010000050">
    <property type="protein sequence ID" value="CAB4539946.1"/>
    <property type="molecule type" value="Genomic_DNA"/>
</dbReference>
<gene>
    <name evidence="8" type="ORF">UFOPK1421_00589</name>
    <name evidence="9" type="ORF">UFOPK1820_00451</name>
    <name evidence="10" type="ORF">UFOPK1960_00032</name>
    <name evidence="11" type="ORF">UFOPK3889_00006</name>
    <name evidence="12" type="ORF">UFOPK4422_00060</name>
</gene>
<dbReference type="EMBL" id="CAEZVL010000002">
    <property type="protein sequence ID" value="CAB4621246.1"/>
    <property type="molecule type" value="Genomic_DNA"/>
</dbReference>
<dbReference type="PROSITE" id="PS00630">
    <property type="entry name" value="IMP_2"/>
    <property type="match status" value="1"/>
</dbReference>
<sequence>MSPIAPHNALELMNIAASIARQAGDLVATGRSRGTGNVDIKSSPTDVVTQWDQASESLIVERLEHLRPNDSVLGEEGTQTPGTSGITWLVDPIDGTTNFLYNLSGYAISIAATDDAGTLAAAVYLPVTRELFVAARGNGAWLGARKLTCSPCHDLSMALIGTGFSYSSQRRDVQGERIAKILPQVRDIRRCGAAAADLCYVADGRLDAYFEEFLQPWDLAAGLLIATEAGAVSSDFSGSPIRSEQTLLSTPGIHQAILAILAP</sequence>
<evidence type="ECO:0000256" key="1">
    <source>
        <dbReference type="ARBA" id="ARBA00001033"/>
    </source>
</evidence>
<dbReference type="Pfam" id="PF00459">
    <property type="entry name" value="Inositol_P"/>
    <property type="match status" value="1"/>
</dbReference>
<evidence type="ECO:0000256" key="2">
    <source>
        <dbReference type="ARBA" id="ARBA00001946"/>
    </source>
</evidence>
<evidence type="ECO:0000256" key="6">
    <source>
        <dbReference type="ARBA" id="ARBA00022801"/>
    </source>
</evidence>
<dbReference type="AlphaFoldDB" id="A0A6J7LFS7"/>
<comment type="cofactor">
    <cofactor evidence="2">
        <name>Mg(2+)</name>
        <dbReference type="ChEBI" id="CHEBI:18420"/>
    </cofactor>
</comment>
<evidence type="ECO:0000313" key="8">
    <source>
        <dbReference type="EMBL" id="CAB4539946.1"/>
    </source>
</evidence>
<dbReference type="EMBL" id="CAEZUK010000052">
    <property type="protein sequence ID" value="CAB4596521.1"/>
    <property type="molecule type" value="Genomic_DNA"/>
</dbReference>